<accession>A0AAU9G495</accession>
<gene>
    <name evidence="3" type="ORF">DMAD_01974</name>
</gene>
<feature type="compositionally biased region" description="Polar residues" evidence="2">
    <location>
        <begin position="460"/>
        <end position="481"/>
    </location>
</feature>
<organism evidence="3 4">
    <name type="scientific">Drosophila madeirensis</name>
    <name type="common">Fruit fly</name>
    <dbReference type="NCBI Taxonomy" id="30013"/>
    <lineage>
        <taxon>Eukaryota</taxon>
        <taxon>Metazoa</taxon>
        <taxon>Ecdysozoa</taxon>
        <taxon>Arthropoda</taxon>
        <taxon>Hexapoda</taxon>
        <taxon>Insecta</taxon>
        <taxon>Pterygota</taxon>
        <taxon>Neoptera</taxon>
        <taxon>Endopterygota</taxon>
        <taxon>Diptera</taxon>
        <taxon>Brachycera</taxon>
        <taxon>Muscomorpha</taxon>
        <taxon>Ephydroidea</taxon>
        <taxon>Drosophilidae</taxon>
        <taxon>Drosophila</taxon>
        <taxon>Sophophora</taxon>
    </lineage>
</organism>
<feature type="region of interest" description="Disordered" evidence="2">
    <location>
        <begin position="434"/>
        <end position="486"/>
    </location>
</feature>
<reference evidence="3 4" key="1">
    <citation type="submission" date="2024-02" db="EMBL/GenBank/DDBJ databases">
        <title>A chromosome-level genome assembly of Drosophila madeirensis, a fruit fly species endemic to Madeira island.</title>
        <authorList>
            <person name="Tomihara K."/>
            <person name="Llopart A."/>
            <person name="Yamamoto D."/>
        </authorList>
    </citation>
    <scope>NUCLEOTIDE SEQUENCE [LARGE SCALE GENOMIC DNA]</scope>
    <source>
        <strain evidence="3 4">RF1</strain>
    </source>
</reference>
<keyword evidence="4" id="KW-1185">Reference proteome</keyword>
<evidence type="ECO:0000256" key="2">
    <source>
        <dbReference type="SAM" id="MobiDB-lite"/>
    </source>
</evidence>
<evidence type="ECO:0000313" key="4">
    <source>
        <dbReference type="Proteomes" id="UP001500889"/>
    </source>
</evidence>
<proteinExistence type="predicted"/>
<evidence type="ECO:0000313" key="3">
    <source>
        <dbReference type="EMBL" id="BFG02482.1"/>
    </source>
</evidence>
<evidence type="ECO:0000256" key="1">
    <source>
        <dbReference type="SAM" id="Coils"/>
    </source>
</evidence>
<dbReference type="EMBL" id="AP029266">
    <property type="protein sequence ID" value="BFG02482.1"/>
    <property type="molecule type" value="Genomic_DNA"/>
</dbReference>
<dbReference type="Proteomes" id="UP001500889">
    <property type="component" value="Chromosome A"/>
</dbReference>
<feature type="coiled-coil region" evidence="1">
    <location>
        <begin position="360"/>
        <end position="387"/>
    </location>
</feature>
<keyword evidence="1" id="KW-0175">Coiled coil</keyword>
<dbReference type="AlphaFoldDB" id="A0AAU9G495"/>
<feature type="region of interest" description="Disordered" evidence="2">
    <location>
        <begin position="136"/>
        <end position="156"/>
    </location>
</feature>
<sequence length="521" mass="59341">MSNGSNVLPPNGDGDHEESSPWLAIMEAIEDNFTITEHYRAEDVRDELRQILARQDADGLLSGWQPLAPAENHSLSDTGSLPTLNPSPASTNIAEQYGRQGRDHLRSNLRLDLSGSHHLRNIDSIPYLLERPPLPSHLRGPDASASASARRAAKRSPRHLGLMGKLNKVRLLGELVEVVESVQGEEEFCEQLQHRLMDFRRTGFRDMEPLMFGSEDQAELVGQPLERVRFAEAIAYLDQNMRLDRDLYQLAEESLKRFKSQRAVMYTRATEAQNKFYDLLDQLVEGENCSDMNVLVRSELHELSGARKCLRRVVNQMIMHPLTERTYSETMRLIKCLVAKLCVLMPFHIPCTIHWGLMRNEELTQLANSLSEELACLQLELFRQREQLCLQRRMAQERSSGHLLELHVGNAKASDEEISERSERSDRQTIIETLAARPQQFSDSGYGSDRDSDSSSTTDQWRGSDQRSVQQSADETATRRQNFAEAMRRYTDVQRRRAELGLPSFEAELEELSANQQPSSI</sequence>
<protein>
    <submittedName>
        <fullName evidence="3">Uncharacterized protein</fullName>
    </submittedName>
</protein>
<name>A0AAU9G495_DROMD</name>